<dbReference type="Proteomes" id="UP001596390">
    <property type="component" value="Unassembled WGS sequence"/>
</dbReference>
<proteinExistence type="predicted"/>
<gene>
    <name evidence="2" type="ORF">ACFQMK_13355</name>
</gene>
<sequence length="79" mass="8313">MSDSTEDIVSGTADGIGADGLSPAVLASIGSVALALYFYYVRGDKQRGQFIGLWPGTILGLTTYLQLEEVKQTLGEGDD</sequence>
<evidence type="ECO:0000313" key="3">
    <source>
        <dbReference type="Proteomes" id="UP001596390"/>
    </source>
</evidence>
<organism evidence="2 3">
    <name type="scientific">Halorubrum yunnanense</name>
    <dbReference type="NCBI Taxonomy" id="1526162"/>
    <lineage>
        <taxon>Archaea</taxon>
        <taxon>Methanobacteriati</taxon>
        <taxon>Methanobacteriota</taxon>
        <taxon>Stenosarchaea group</taxon>
        <taxon>Halobacteria</taxon>
        <taxon>Halobacteriales</taxon>
        <taxon>Haloferacaceae</taxon>
        <taxon>Halorubrum</taxon>
    </lineage>
</organism>
<keyword evidence="3" id="KW-1185">Reference proteome</keyword>
<accession>A0ABD5YKV2</accession>
<protein>
    <submittedName>
        <fullName evidence="2">Uncharacterized protein</fullName>
    </submittedName>
</protein>
<dbReference type="RefSeq" id="WP_267665309.1">
    <property type="nucleotide sequence ID" value="NZ_JAODIX010000063.1"/>
</dbReference>
<name>A0ABD5YKV2_9EURY</name>
<dbReference type="AlphaFoldDB" id="A0ABD5YKV2"/>
<comment type="caution">
    <text evidence="2">The sequence shown here is derived from an EMBL/GenBank/DDBJ whole genome shotgun (WGS) entry which is preliminary data.</text>
</comment>
<reference evidence="2 3" key="1">
    <citation type="journal article" date="2019" name="Int. J. Syst. Evol. Microbiol.">
        <title>The Global Catalogue of Microorganisms (GCM) 10K type strain sequencing project: providing services to taxonomists for standard genome sequencing and annotation.</title>
        <authorList>
            <consortium name="The Broad Institute Genomics Platform"/>
            <consortium name="The Broad Institute Genome Sequencing Center for Infectious Disease"/>
            <person name="Wu L."/>
            <person name="Ma J."/>
        </authorList>
    </citation>
    <scope>NUCLEOTIDE SEQUENCE [LARGE SCALE GENOMIC DNA]</scope>
    <source>
        <strain evidence="2 3">Q85</strain>
    </source>
</reference>
<evidence type="ECO:0000256" key="1">
    <source>
        <dbReference type="SAM" id="Phobius"/>
    </source>
</evidence>
<evidence type="ECO:0000313" key="2">
    <source>
        <dbReference type="EMBL" id="MFC7187846.1"/>
    </source>
</evidence>
<feature type="transmembrane region" description="Helical" evidence="1">
    <location>
        <begin position="20"/>
        <end position="40"/>
    </location>
</feature>
<keyword evidence="1" id="KW-1133">Transmembrane helix</keyword>
<keyword evidence="1" id="KW-0812">Transmembrane</keyword>
<keyword evidence="1" id="KW-0472">Membrane</keyword>
<dbReference type="EMBL" id="JBHSZZ010000063">
    <property type="protein sequence ID" value="MFC7187846.1"/>
    <property type="molecule type" value="Genomic_DNA"/>
</dbReference>